<sequence>MPASLLRALQGAFPGTSRPRTWLGLVLVPVLVAGLLTWAFWSPLTNHGVAAAAVVNLDEPVKVGEQLVPLGRQLADNLVNGDDKRYQWTLTDEEDAREGLRDGKYAAVVTVPRAFSARATSYATAEPMDATQATLQVETSPSAGLADPRAGRDVADAAVKALNTQVVRTYLDNVYVGFATLHEQMGEAADGADRLADGTGDLATGTRKLATGARGLAGGLGDLTTGSAQLAQGTGQAATGSARLATAAGQLSTGARQLANGTGRLADGATKLAGGLGKAARDTRKLPAATRKLADGARQVANGNRRLSDTAGPIADRIIDAIDDLPSADSVSAELNRLAEQCRRSDETEGDDFCAGLSQAADRLSAIAGDIDGMKARARSGAAEIKQSLGKLAGGAEQVADGTAQLATQSKALVGGIATAATGAKRLGDGIKEAGTGARKLSTGASALSQGATTLASGASRLDAGARRLATGAAQAAQGAKGLATGATRLYGGASQAEDGATALAKGLTDGLDQVPDYDETERRHLSEVAATPVAAPAAAGDELGGPVAAAFFLVFALWAGALATYLVIRAVPPFALTSRLSTWRLAGQAVLPGATVALVTGALLALGLAPFLDLGPGAALALLGVTLPAALSFTLLGQGLVALLGRTGHLIALAVLVLTLATGTLSSIPAPLAALQTLLPTHGAVTALRAVVTGADTGLAAGLAHLVLWLLVGLAATIFATERRRTLSPRRLRLDSRDLEPI</sequence>
<dbReference type="Gene3D" id="3.40.1710.10">
    <property type="entry name" value="abc type-2 transporter like domain"/>
    <property type="match status" value="1"/>
</dbReference>
<dbReference type="InterPro" id="IPR017500">
    <property type="entry name" value="Phage_infect_YhgE_N"/>
</dbReference>
<feature type="transmembrane region" description="Helical" evidence="5">
    <location>
        <begin position="548"/>
        <end position="569"/>
    </location>
</feature>
<comment type="caution">
    <text evidence="7">The sequence shown here is derived from an EMBL/GenBank/DDBJ whole genome shotgun (WGS) entry which is preliminary data.</text>
</comment>
<dbReference type="SUPFAM" id="SSF101967">
    <property type="entry name" value="Adhesin YadA, collagen-binding domain"/>
    <property type="match status" value="1"/>
</dbReference>
<feature type="transmembrane region" description="Helical" evidence="5">
    <location>
        <begin position="21"/>
        <end position="41"/>
    </location>
</feature>
<dbReference type="OrthoDB" id="9811483at2"/>
<feature type="transmembrane region" description="Helical" evidence="5">
    <location>
        <begin position="651"/>
        <end position="680"/>
    </location>
</feature>
<dbReference type="NCBIfam" id="TIGR03061">
    <property type="entry name" value="pip_yhgE_Nterm"/>
    <property type="match status" value="1"/>
</dbReference>
<evidence type="ECO:0000256" key="1">
    <source>
        <dbReference type="ARBA" id="ARBA00004141"/>
    </source>
</evidence>
<dbReference type="InterPro" id="IPR023908">
    <property type="entry name" value="xxxLxxG_rpt"/>
</dbReference>
<reference evidence="7 8" key="1">
    <citation type="submission" date="2018-06" db="EMBL/GenBank/DDBJ databases">
        <title>Sphaerisporangium craniellae sp. nov., isolated from a marine sponge in the South China Sea.</title>
        <authorList>
            <person name="Li L."/>
        </authorList>
    </citation>
    <scope>NUCLEOTIDE SEQUENCE [LARGE SCALE GENOMIC DNA]</scope>
    <source>
        <strain evidence="7 8">LHW63015</strain>
    </source>
</reference>
<feature type="transmembrane region" description="Helical" evidence="5">
    <location>
        <begin position="700"/>
        <end position="722"/>
    </location>
</feature>
<keyword evidence="8" id="KW-1185">Reference proteome</keyword>
<accession>A0A366LND8</accession>
<dbReference type="EMBL" id="QMEY01000027">
    <property type="protein sequence ID" value="RBQ14939.1"/>
    <property type="molecule type" value="Genomic_DNA"/>
</dbReference>
<evidence type="ECO:0000256" key="3">
    <source>
        <dbReference type="ARBA" id="ARBA00022989"/>
    </source>
</evidence>
<comment type="subcellular location">
    <subcellularLocation>
        <location evidence="1">Membrane</location>
        <topology evidence="1">Multi-pass membrane protein</topology>
    </subcellularLocation>
</comment>
<dbReference type="GO" id="GO:0016020">
    <property type="term" value="C:membrane"/>
    <property type="evidence" value="ECO:0007669"/>
    <property type="project" value="UniProtKB-SubCell"/>
</dbReference>
<dbReference type="NCBIfam" id="TIGR03057">
    <property type="entry name" value="xxxLxxG_by_4"/>
    <property type="match status" value="3"/>
</dbReference>
<dbReference type="SUPFAM" id="SSF58104">
    <property type="entry name" value="Methyl-accepting chemotaxis protein (MCP) signaling domain"/>
    <property type="match status" value="1"/>
</dbReference>
<protein>
    <submittedName>
        <fullName evidence="7">YhgE/Pip domain-containing protein</fullName>
    </submittedName>
</protein>
<keyword evidence="3 5" id="KW-1133">Transmembrane helix</keyword>
<dbReference type="InterPro" id="IPR013525">
    <property type="entry name" value="ABC2_TM"/>
</dbReference>
<dbReference type="InterPro" id="IPR011049">
    <property type="entry name" value="Serralysin-like_metalloprot_C"/>
</dbReference>
<evidence type="ECO:0000256" key="2">
    <source>
        <dbReference type="ARBA" id="ARBA00022692"/>
    </source>
</evidence>
<feature type="domain" description="ABC-2 type transporter transmembrane" evidence="6">
    <location>
        <begin position="21"/>
        <end position="124"/>
    </location>
</feature>
<name>A0A366LND8_9ACTN</name>
<feature type="transmembrane region" description="Helical" evidence="5">
    <location>
        <begin position="590"/>
        <end position="613"/>
    </location>
</feature>
<dbReference type="InterPro" id="IPR051328">
    <property type="entry name" value="T7SS_ABC-Transporter"/>
</dbReference>
<evidence type="ECO:0000259" key="6">
    <source>
        <dbReference type="Pfam" id="PF12698"/>
    </source>
</evidence>
<dbReference type="Proteomes" id="UP000253303">
    <property type="component" value="Unassembled WGS sequence"/>
</dbReference>
<keyword evidence="4 5" id="KW-0472">Membrane</keyword>
<proteinExistence type="predicted"/>
<dbReference type="AlphaFoldDB" id="A0A366LND8"/>
<evidence type="ECO:0000256" key="5">
    <source>
        <dbReference type="SAM" id="Phobius"/>
    </source>
</evidence>
<feature type="transmembrane region" description="Helical" evidence="5">
    <location>
        <begin position="619"/>
        <end position="644"/>
    </location>
</feature>
<evidence type="ECO:0000256" key="4">
    <source>
        <dbReference type="ARBA" id="ARBA00023136"/>
    </source>
</evidence>
<evidence type="ECO:0000313" key="8">
    <source>
        <dbReference type="Proteomes" id="UP000253303"/>
    </source>
</evidence>
<evidence type="ECO:0000313" key="7">
    <source>
        <dbReference type="EMBL" id="RBQ14939.1"/>
    </source>
</evidence>
<organism evidence="7 8">
    <name type="scientific">Spongiactinospora rosea</name>
    <dbReference type="NCBI Taxonomy" id="2248750"/>
    <lineage>
        <taxon>Bacteria</taxon>
        <taxon>Bacillati</taxon>
        <taxon>Actinomycetota</taxon>
        <taxon>Actinomycetes</taxon>
        <taxon>Streptosporangiales</taxon>
        <taxon>Streptosporangiaceae</taxon>
        <taxon>Spongiactinospora</taxon>
    </lineage>
</organism>
<dbReference type="GO" id="GO:0140359">
    <property type="term" value="F:ABC-type transporter activity"/>
    <property type="evidence" value="ECO:0007669"/>
    <property type="project" value="InterPro"/>
</dbReference>
<dbReference type="RefSeq" id="WP_113985634.1">
    <property type="nucleotide sequence ID" value="NZ_QMEY01000027.1"/>
</dbReference>
<dbReference type="Pfam" id="PF12698">
    <property type="entry name" value="ABC2_membrane_3"/>
    <property type="match status" value="1"/>
</dbReference>
<gene>
    <name evidence="7" type="ORF">DP939_37765</name>
</gene>
<keyword evidence="2 5" id="KW-0812">Transmembrane</keyword>
<dbReference type="PANTHER" id="PTHR43077">
    <property type="entry name" value="TRANSPORT PERMEASE YVFS-RELATED"/>
    <property type="match status" value="1"/>
</dbReference>
<dbReference type="PANTHER" id="PTHR43077:SF10">
    <property type="entry name" value="TRANSPORT PERMEASE PROTEIN"/>
    <property type="match status" value="1"/>
</dbReference>